<keyword evidence="4" id="KW-1185">Reference proteome</keyword>
<feature type="domain" description="HTH luxR-type" evidence="2">
    <location>
        <begin position="139"/>
        <end position="204"/>
    </location>
</feature>
<dbReference type="PRINTS" id="PR00038">
    <property type="entry name" value="HTHLUXR"/>
</dbReference>
<dbReference type="Proteomes" id="UP001548590">
    <property type="component" value="Unassembled WGS sequence"/>
</dbReference>
<gene>
    <name evidence="3" type="ORF">ABVT11_15210</name>
</gene>
<evidence type="ECO:0000256" key="1">
    <source>
        <dbReference type="ARBA" id="ARBA00023125"/>
    </source>
</evidence>
<dbReference type="SMART" id="SM00421">
    <property type="entry name" value="HTH_LUXR"/>
    <property type="match status" value="1"/>
</dbReference>
<dbReference type="EMBL" id="JBEWLZ010000009">
    <property type="protein sequence ID" value="MET1491186.1"/>
    <property type="molecule type" value="Genomic_DNA"/>
</dbReference>
<dbReference type="PANTHER" id="PTHR43214">
    <property type="entry name" value="TWO-COMPONENT RESPONSE REGULATOR"/>
    <property type="match status" value="1"/>
</dbReference>
<dbReference type="Pfam" id="PF00196">
    <property type="entry name" value="GerE"/>
    <property type="match status" value="1"/>
</dbReference>
<reference evidence="3 4" key="1">
    <citation type="submission" date="2024-07" db="EMBL/GenBank/DDBJ databases">
        <title>Uliginosibacterium paludis KCTC:42655.</title>
        <authorList>
            <person name="Kim M.K."/>
        </authorList>
    </citation>
    <scope>NUCLEOTIDE SEQUENCE [LARGE SCALE GENOMIC DNA]</scope>
    <source>
        <strain evidence="3 4">KCTC 42655</strain>
    </source>
</reference>
<evidence type="ECO:0000259" key="2">
    <source>
        <dbReference type="PROSITE" id="PS50043"/>
    </source>
</evidence>
<protein>
    <submittedName>
        <fullName evidence="3">Response regulator transcription factor</fullName>
    </submittedName>
</protein>
<dbReference type="InterPro" id="IPR016032">
    <property type="entry name" value="Sig_transdc_resp-reg_C-effctor"/>
</dbReference>
<dbReference type="Gene3D" id="3.40.50.2300">
    <property type="match status" value="1"/>
</dbReference>
<dbReference type="SUPFAM" id="SSF46894">
    <property type="entry name" value="C-terminal effector domain of the bipartite response regulators"/>
    <property type="match status" value="1"/>
</dbReference>
<comment type="caution">
    <text evidence="3">The sequence shown here is derived from an EMBL/GenBank/DDBJ whole genome shotgun (WGS) entry which is preliminary data.</text>
</comment>
<evidence type="ECO:0000313" key="3">
    <source>
        <dbReference type="EMBL" id="MET1491186.1"/>
    </source>
</evidence>
<dbReference type="PROSITE" id="PS00622">
    <property type="entry name" value="HTH_LUXR_1"/>
    <property type="match status" value="1"/>
</dbReference>
<organism evidence="3 4">
    <name type="scientific">Uliginosibacterium paludis</name>
    <dbReference type="NCBI Taxonomy" id="1615952"/>
    <lineage>
        <taxon>Bacteria</taxon>
        <taxon>Pseudomonadati</taxon>
        <taxon>Pseudomonadota</taxon>
        <taxon>Betaproteobacteria</taxon>
        <taxon>Rhodocyclales</taxon>
        <taxon>Zoogloeaceae</taxon>
        <taxon>Uliginosibacterium</taxon>
    </lineage>
</organism>
<dbReference type="InterPro" id="IPR039420">
    <property type="entry name" value="WalR-like"/>
</dbReference>
<keyword evidence="1" id="KW-0238">DNA-binding</keyword>
<dbReference type="CDD" id="cd06170">
    <property type="entry name" value="LuxR_C_like"/>
    <property type="match status" value="1"/>
</dbReference>
<sequence>MTQRTVHVLTDDDALFQRFMRLGDVWSVLRLQGPERLDALPAESLVVLDTACAGLAATALEQWQAWSARLLAVVVSSMPTDDEGLYFLDAGASGYSHAYAAEVTLRQILDVVVSGEKWVGKSLLNRLLAGLQQARENHTDKRTVLLTGREREVALLAAKGQSNQLIAETLQITERTVKAHLSAAFEKLQVSDRLQLALKIHGIPH</sequence>
<name>A0ABV2CTG6_9RHOO</name>
<proteinExistence type="predicted"/>
<dbReference type="InterPro" id="IPR000792">
    <property type="entry name" value="Tscrpt_reg_LuxR_C"/>
</dbReference>
<dbReference type="PANTHER" id="PTHR43214:SF43">
    <property type="entry name" value="TWO-COMPONENT RESPONSE REGULATOR"/>
    <property type="match status" value="1"/>
</dbReference>
<accession>A0ABV2CTG6</accession>
<evidence type="ECO:0000313" key="4">
    <source>
        <dbReference type="Proteomes" id="UP001548590"/>
    </source>
</evidence>
<dbReference type="PROSITE" id="PS50043">
    <property type="entry name" value="HTH_LUXR_2"/>
    <property type="match status" value="1"/>
</dbReference>
<dbReference type="RefSeq" id="WP_345928624.1">
    <property type="nucleotide sequence ID" value="NZ_JBDIVF010000007.1"/>
</dbReference>